<sequence>MVTKKGYTFLALNAVRALSIIALLLLFASSIVTMVQDVKSVNAFIVAGKADPNIRVAEGNSTDVDCISTDTDYIDGSTVPNQPAGAFWAVLNRLLIIFQVIVLIMSEVGWPAAFFSRFFPILGNEFGLGALGVIQCLLGAAVLSHHVDEFSLVSAFFLFSIGCLNILLGLIYRESAKTRRAPKAWREQYQDVLPTTAPLGPPRALVMASTGSSAAWEREKEGADASRSGSLSSQKSGMGFGRQGEKAALARGYTLTRPGETLPRYAPKPTVTVRDSTVSYAESETVA</sequence>
<reference evidence="4 5" key="1">
    <citation type="submission" date="2016-10" db="EMBL/GenBank/DDBJ databases">
        <title>Genome sequence of the basidiomycete white-rot fungus Trametes pubescens.</title>
        <authorList>
            <person name="Makela M.R."/>
            <person name="Granchi Z."/>
            <person name="Peng M."/>
            <person name="De Vries R.P."/>
            <person name="Grigoriev I."/>
            <person name="Riley R."/>
            <person name="Hilden K."/>
        </authorList>
    </citation>
    <scope>NUCLEOTIDE SEQUENCE [LARGE SCALE GENOMIC DNA]</scope>
    <source>
        <strain evidence="4 5">FBCC735</strain>
    </source>
</reference>
<evidence type="ECO:0000256" key="1">
    <source>
        <dbReference type="SAM" id="MobiDB-lite"/>
    </source>
</evidence>
<feature type="region of interest" description="Disordered" evidence="1">
    <location>
        <begin position="217"/>
        <end position="287"/>
    </location>
</feature>
<name>A0A1M2W758_TRAPU</name>
<feature type="transmembrane region" description="Helical" evidence="2">
    <location>
        <begin position="7"/>
        <end position="32"/>
    </location>
</feature>
<feature type="compositionally biased region" description="Polar residues" evidence="1">
    <location>
        <begin position="273"/>
        <end position="287"/>
    </location>
</feature>
<evidence type="ECO:0000256" key="2">
    <source>
        <dbReference type="SAM" id="Phobius"/>
    </source>
</evidence>
<keyword evidence="2" id="KW-0472">Membrane</keyword>
<feature type="compositionally biased region" description="Low complexity" evidence="1">
    <location>
        <begin position="226"/>
        <end position="237"/>
    </location>
</feature>
<proteinExistence type="predicted"/>
<evidence type="ECO:0000259" key="3">
    <source>
        <dbReference type="Pfam" id="PF24535"/>
    </source>
</evidence>
<keyword evidence="5" id="KW-1185">Reference proteome</keyword>
<comment type="caution">
    <text evidence="4">The sequence shown here is derived from an EMBL/GenBank/DDBJ whole genome shotgun (WGS) entry which is preliminary data.</text>
</comment>
<dbReference type="InterPro" id="IPR056019">
    <property type="entry name" value="DUF7598"/>
</dbReference>
<keyword evidence="2" id="KW-0812">Transmembrane</keyword>
<evidence type="ECO:0000313" key="4">
    <source>
        <dbReference type="EMBL" id="OJT15685.1"/>
    </source>
</evidence>
<organism evidence="4 5">
    <name type="scientific">Trametes pubescens</name>
    <name type="common">White-rot fungus</name>
    <dbReference type="NCBI Taxonomy" id="154538"/>
    <lineage>
        <taxon>Eukaryota</taxon>
        <taxon>Fungi</taxon>
        <taxon>Dikarya</taxon>
        <taxon>Basidiomycota</taxon>
        <taxon>Agaricomycotina</taxon>
        <taxon>Agaricomycetes</taxon>
        <taxon>Polyporales</taxon>
        <taxon>Polyporaceae</taxon>
        <taxon>Trametes</taxon>
    </lineage>
</organism>
<dbReference type="EMBL" id="MNAD01000141">
    <property type="protein sequence ID" value="OJT15685.1"/>
    <property type="molecule type" value="Genomic_DNA"/>
</dbReference>
<keyword evidence="2" id="KW-1133">Transmembrane helix</keyword>
<feature type="transmembrane region" description="Helical" evidence="2">
    <location>
        <begin position="86"/>
        <end position="105"/>
    </location>
</feature>
<dbReference type="AlphaFoldDB" id="A0A1M2W758"/>
<dbReference type="OMA" id="GMGFGRQ"/>
<gene>
    <name evidence="4" type="ORF">TRAPUB_5063</name>
</gene>
<dbReference type="Pfam" id="PF24535">
    <property type="entry name" value="DUF7598"/>
    <property type="match status" value="1"/>
</dbReference>
<feature type="transmembrane region" description="Helical" evidence="2">
    <location>
        <begin position="150"/>
        <end position="172"/>
    </location>
</feature>
<dbReference type="OrthoDB" id="5327148at2759"/>
<protein>
    <recommendedName>
        <fullName evidence="3">DUF7598 domain-containing protein</fullName>
    </recommendedName>
</protein>
<feature type="domain" description="DUF7598" evidence="3">
    <location>
        <begin position="87"/>
        <end position="171"/>
    </location>
</feature>
<feature type="transmembrane region" description="Helical" evidence="2">
    <location>
        <begin position="126"/>
        <end position="144"/>
    </location>
</feature>
<evidence type="ECO:0000313" key="5">
    <source>
        <dbReference type="Proteomes" id="UP000184267"/>
    </source>
</evidence>
<accession>A0A1M2W758</accession>
<dbReference type="Proteomes" id="UP000184267">
    <property type="component" value="Unassembled WGS sequence"/>
</dbReference>